<keyword evidence="3" id="KW-1185">Reference proteome</keyword>
<reference evidence="2 3" key="1">
    <citation type="submission" date="2024-07" db="EMBL/GenBank/DDBJ databases">
        <title>Section-level genome sequencing and comparative genomics of Aspergillus sections Usti and Cavernicolus.</title>
        <authorList>
            <consortium name="Lawrence Berkeley National Laboratory"/>
            <person name="Nybo J.L."/>
            <person name="Vesth T.C."/>
            <person name="Theobald S."/>
            <person name="Frisvad J.C."/>
            <person name="Larsen T.O."/>
            <person name="Kjaerboelling I."/>
            <person name="Rothschild-Mancinelli K."/>
            <person name="Lyhne E.K."/>
            <person name="Kogle M.E."/>
            <person name="Barry K."/>
            <person name="Clum A."/>
            <person name="Na H."/>
            <person name="Ledsgaard L."/>
            <person name="Lin J."/>
            <person name="Lipzen A."/>
            <person name="Kuo A."/>
            <person name="Riley R."/>
            <person name="Mondo S."/>
            <person name="LaButti K."/>
            <person name="Haridas S."/>
            <person name="Pangalinan J."/>
            <person name="Salamov A.A."/>
            <person name="Simmons B.A."/>
            <person name="Magnuson J.K."/>
            <person name="Chen J."/>
            <person name="Drula E."/>
            <person name="Henrissat B."/>
            <person name="Wiebenga A."/>
            <person name="Lubbers R.J."/>
            <person name="Gomes A.C."/>
            <person name="Macurrencykelacurrency M.R."/>
            <person name="Stajich J."/>
            <person name="Grigoriev I.V."/>
            <person name="Mortensen U.H."/>
            <person name="De vries R.P."/>
            <person name="Baker S.E."/>
            <person name="Andersen M.R."/>
        </authorList>
    </citation>
    <scope>NUCLEOTIDE SEQUENCE [LARGE SCALE GENOMIC DNA]</scope>
    <source>
        <strain evidence="2 3">CBS 756.74</strain>
    </source>
</reference>
<keyword evidence="1" id="KW-0472">Membrane</keyword>
<proteinExistence type="predicted"/>
<accession>A0ABR4KEV2</accession>
<organism evidence="2 3">
    <name type="scientific">Aspergillus pseudodeflectus</name>
    <dbReference type="NCBI Taxonomy" id="176178"/>
    <lineage>
        <taxon>Eukaryota</taxon>
        <taxon>Fungi</taxon>
        <taxon>Dikarya</taxon>
        <taxon>Ascomycota</taxon>
        <taxon>Pezizomycotina</taxon>
        <taxon>Eurotiomycetes</taxon>
        <taxon>Eurotiomycetidae</taxon>
        <taxon>Eurotiales</taxon>
        <taxon>Aspergillaceae</taxon>
        <taxon>Aspergillus</taxon>
        <taxon>Aspergillus subgen. Nidulantes</taxon>
    </lineage>
</organism>
<evidence type="ECO:0000256" key="1">
    <source>
        <dbReference type="SAM" id="Phobius"/>
    </source>
</evidence>
<evidence type="ECO:0000313" key="2">
    <source>
        <dbReference type="EMBL" id="KAL2850788.1"/>
    </source>
</evidence>
<evidence type="ECO:0000313" key="3">
    <source>
        <dbReference type="Proteomes" id="UP001610444"/>
    </source>
</evidence>
<gene>
    <name evidence="2" type="ORF">BJX68DRAFT_72488</name>
</gene>
<keyword evidence="1" id="KW-1133">Transmembrane helix</keyword>
<dbReference type="GeneID" id="98164821"/>
<protein>
    <submittedName>
        <fullName evidence="2">Uncharacterized protein</fullName>
    </submittedName>
</protein>
<keyword evidence="1" id="KW-0812">Transmembrane</keyword>
<name>A0ABR4KEV2_9EURO</name>
<sequence length="90" mass="9936">MLPLRLSLVRQGLLAVTLNPLGVLLVIPWLSLFLPPYTFFKYHLSVASDAVGATCKGGFANPLHYIKSWPHLSILLISQPLPACRHTIFA</sequence>
<dbReference type="EMBL" id="JBFXLR010000019">
    <property type="protein sequence ID" value="KAL2850788.1"/>
    <property type="molecule type" value="Genomic_DNA"/>
</dbReference>
<dbReference type="RefSeq" id="XP_070899431.1">
    <property type="nucleotide sequence ID" value="XM_071049657.1"/>
</dbReference>
<feature type="transmembrane region" description="Helical" evidence="1">
    <location>
        <begin position="12"/>
        <end position="34"/>
    </location>
</feature>
<comment type="caution">
    <text evidence="2">The sequence shown here is derived from an EMBL/GenBank/DDBJ whole genome shotgun (WGS) entry which is preliminary data.</text>
</comment>
<dbReference type="Proteomes" id="UP001610444">
    <property type="component" value="Unassembled WGS sequence"/>
</dbReference>